<evidence type="ECO:0000256" key="6">
    <source>
        <dbReference type="ARBA" id="ARBA00023136"/>
    </source>
</evidence>
<feature type="transmembrane region" description="Helical" evidence="7">
    <location>
        <begin position="80"/>
        <end position="106"/>
    </location>
</feature>
<dbReference type="InterPro" id="IPR050833">
    <property type="entry name" value="Poly_Biosynth_Transport"/>
</dbReference>
<accession>G0J662</accession>
<dbReference type="OrthoDB" id="9770347at2"/>
<dbReference type="PANTHER" id="PTHR30250">
    <property type="entry name" value="PST FAMILY PREDICTED COLANIC ACID TRANSPORTER"/>
    <property type="match status" value="1"/>
</dbReference>
<keyword evidence="6 7" id="KW-0472">Membrane</keyword>
<dbReference type="eggNOG" id="COG2244">
    <property type="taxonomic scope" value="Bacteria"/>
</dbReference>
<keyword evidence="9" id="KW-1185">Reference proteome</keyword>
<gene>
    <name evidence="8" type="ordered locus">Cycma_3086</name>
</gene>
<feature type="transmembrane region" description="Helical" evidence="7">
    <location>
        <begin position="331"/>
        <end position="349"/>
    </location>
</feature>
<dbReference type="RefSeq" id="WP_014021104.1">
    <property type="nucleotide sequence ID" value="NC_015914.1"/>
</dbReference>
<evidence type="ECO:0000256" key="3">
    <source>
        <dbReference type="ARBA" id="ARBA00022475"/>
    </source>
</evidence>
<feature type="transmembrane region" description="Helical" evidence="7">
    <location>
        <begin position="383"/>
        <end position="404"/>
    </location>
</feature>
<dbReference type="Pfam" id="PF13440">
    <property type="entry name" value="Polysacc_synt_3"/>
    <property type="match status" value="1"/>
</dbReference>
<feature type="transmembrane region" description="Helical" evidence="7">
    <location>
        <begin position="443"/>
        <end position="465"/>
    </location>
</feature>
<evidence type="ECO:0000313" key="8">
    <source>
        <dbReference type="EMBL" id="AEL26814.1"/>
    </source>
</evidence>
<evidence type="ECO:0000256" key="7">
    <source>
        <dbReference type="SAM" id="Phobius"/>
    </source>
</evidence>
<sequence length="479" mass="53843">MSKLKKLAFSGILWNIIQLIINQGASFIVKLILARVLFPEQFGLVGMAVVFIGFVQVFNDLGIGASLIQMKDEKLRESHYHTAFWTSVFWSLFMYGMVVFVVSPIAANFYNEQMLKDLIPVLGLGILASPFNIIHKAQLTKQMNFKRMAVINNISNVSSGLLSIILAFSGAGVWSLAFNSVATFVIAIPLFFNATKWYPKFIFEKEAFKEIFGFGIFTTGTVLTNYVISNVDYLLIGKLVSAQALGAYTFAFILTDIFRSKLMGVMNTVFYPLYSKMQDNPASLKKYYLKVVEYNSIVIYPIMIFFILMADPVVLILFGDKWMNSLDPLQILSLAVMVHMMVNSNTALIRGLGKPDLEMKLQVIKAIIYLPMVYYAITNYGILGASIAVLINKVIAVIIAQITFKKYLSVNISTNDFLLAIRLPMLAAIFTAIVVGFCNEFLNFHYIISSLLIFIIYGSIVWFYMGTTFLAEIKEVKSL</sequence>
<keyword evidence="3" id="KW-1003">Cell membrane</keyword>
<keyword evidence="5 7" id="KW-1133">Transmembrane helix</keyword>
<feature type="transmembrane region" description="Helical" evidence="7">
    <location>
        <begin position="118"/>
        <end position="137"/>
    </location>
</feature>
<dbReference type="KEGG" id="cmr:Cycma_3086"/>
<feature type="transmembrane region" description="Helical" evidence="7">
    <location>
        <begin position="149"/>
        <end position="168"/>
    </location>
</feature>
<evidence type="ECO:0000256" key="1">
    <source>
        <dbReference type="ARBA" id="ARBA00004651"/>
    </source>
</evidence>
<feature type="transmembrane region" description="Helical" evidence="7">
    <location>
        <begin position="44"/>
        <end position="68"/>
    </location>
</feature>
<feature type="transmembrane region" description="Helical" evidence="7">
    <location>
        <begin position="297"/>
        <end position="319"/>
    </location>
</feature>
<dbReference type="STRING" id="880070.Cycma_3086"/>
<proteinExistence type="inferred from homology"/>
<feature type="transmembrane region" description="Helical" evidence="7">
    <location>
        <begin position="174"/>
        <end position="195"/>
    </location>
</feature>
<organism evidence="8 9">
    <name type="scientific">Cyclobacterium marinum (strain ATCC 25205 / DSM 745 / LMG 13164 / NCIMB 1802)</name>
    <name type="common">Flectobacillus marinus</name>
    <dbReference type="NCBI Taxonomy" id="880070"/>
    <lineage>
        <taxon>Bacteria</taxon>
        <taxon>Pseudomonadati</taxon>
        <taxon>Bacteroidota</taxon>
        <taxon>Cytophagia</taxon>
        <taxon>Cytophagales</taxon>
        <taxon>Cyclobacteriaceae</taxon>
        <taxon>Cyclobacterium</taxon>
    </lineage>
</organism>
<protein>
    <submittedName>
        <fullName evidence="8">Polysaccharide biosynthesis protein</fullName>
    </submittedName>
</protein>
<evidence type="ECO:0000256" key="2">
    <source>
        <dbReference type="ARBA" id="ARBA00007430"/>
    </source>
</evidence>
<dbReference type="AlphaFoldDB" id="G0J662"/>
<dbReference type="EMBL" id="CP002955">
    <property type="protein sequence ID" value="AEL26814.1"/>
    <property type="molecule type" value="Genomic_DNA"/>
</dbReference>
<evidence type="ECO:0000313" key="9">
    <source>
        <dbReference type="Proteomes" id="UP000001635"/>
    </source>
</evidence>
<comment type="similarity">
    <text evidence="2">Belongs to the polysaccharide synthase family.</text>
</comment>
<evidence type="ECO:0000256" key="4">
    <source>
        <dbReference type="ARBA" id="ARBA00022692"/>
    </source>
</evidence>
<keyword evidence="4 7" id="KW-0812">Transmembrane</keyword>
<comment type="subcellular location">
    <subcellularLocation>
        <location evidence="1">Cell membrane</location>
        <topology evidence="1">Multi-pass membrane protein</topology>
    </subcellularLocation>
</comment>
<reference evidence="9" key="1">
    <citation type="submission" date="2011-07" db="EMBL/GenBank/DDBJ databases">
        <title>The complete genome of Cyclobacterium marinum DSM 745.</title>
        <authorList>
            <person name="Lucas S."/>
            <person name="Han J."/>
            <person name="Lapidus A."/>
            <person name="Bruce D."/>
            <person name="Goodwin L."/>
            <person name="Pitluck S."/>
            <person name="Peters L."/>
            <person name="Kyrpides N."/>
            <person name="Mavromatis K."/>
            <person name="Ivanova N."/>
            <person name="Ovchinnikova G."/>
            <person name="Chertkov O."/>
            <person name="Detter J.C."/>
            <person name="Tapia R."/>
            <person name="Han C."/>
            <person name="Land M."/>
            <person name="Hauser L."/>
            <person name="Markowitz V."/>
            <person name="Cheng J.-F."/>
            <person name="Hugenholtz P."/>
            <person name="Woyke T."/>
            <person name="Wu D."/>
            <person name="Tindall B."/>
            <person name="Schuetze A."/>
            <person name="Brambilla E."/>
            <person name="Klenk H.-P."/>
            <person name="Eisen J.A."/>
        </authorList>
    </citation>
    <scope>NUCLEOTIDE SEQUENCE [LARGE SCALE GENOMIC DNA]</scope>
    <source>
        <strain evidence="9">ATCC 25205 / DSM 745 / LMG 13164 / NCIMB 1802</strain>
    </source>
</reference>
<feature type="transmembrane region" description="Helical" evidence="7">
    <location>
        <begin position="12"/>
        <end position="38"/>
    </location>
</feature>
<dbReference type="HOGENOM" id="CLU_026911_5_2_10"/>
<feature type="transmembrane region" description="Helical" evidence="7">
    <location>
        <begin position="416"/>
        <end position="437"/>
    </location>
</feature>
<dbReference type="GO" id="GO:0005886">
    <property type="term" value="C:plasma membrane"/>
    <property type="evidence" value="ECO:0007669"/>
    <property type="project" value="UniProtKB-SubCell"/>
</dbReference>
<name>G0J662_CYCMS</name>
<feature type="transmembrane region" description="Helical" evidence="7">
    <location>
        <begin position="207"/>
        <end position="228"/>
    </location>
</feature>
<dbReference type="PANTHER" id="PTHR30250:SF10">
    <property type="entry name" value="LIPOPOLYSACCHARIDE BIOSYNTHESIS PROTEIN WZXC"/>
    <property type="match status" value="1"/>
</dbReference>
<dbReference type="CDD" id="cd13127">
    <property type="entry name" value="MATE_tuaB_like"/>
    <property type="match status" value="1"/>
</dbReference>
<evidence type="ECO:0000256" key="5">
    <source>
        <dbReference type="ARBA" id="ARBA00022989"/>
    </source>
</evidence>
<dbReference type="Proteomes" id="UP000001635">
    <property type="component" value="Chromosome"/>
</dbReference>
<feature type="transmembrane region" description="Helical" evidence="7">
    <location>
        <begin position="234"/>
        <end position="254"/>
    </location>
</feature>